<dbReference type="Gene3D" id="3.40.50.150">
    <property type="entry name" value="Vaccinia Virus protein VP39"/>
    <property type="match status" value="1"/>
</dbReference>
<reference evidence="2 3" key="1">
    <citation type="submission" date="2018-01" db="EMBL/GenBank/DDBJ databases">
        <title>Bacillales members from the olive rhizosphere are effective biological control agents against Verticillium dahliae.</title>
        <authorList>
            <person name="Gomez-Lama C."/>
            <person name="Legarda G."/>
            <person name="Ruano-Rosa D."/>
            <person name="Pizarro-Tobias P."/>
            <person name="Valverde-Corredor A."/>
            <person name="Niqui J.L."/>
            <person name="Trivino J.C."/>
            <person name="Roca A."/>
            <person name="Mercado-Blanco J."/>
        </authorList>
    </citation>
    <scope>NUCLEOTIDE SEQUENCE [LARGE SCALE GENOMIC DNA]</scope>
    <source>
        <strain evidence="2 3">PIC167</strain>
    </source>
</reference>
<evidence type="ECO:0000313" key="2">
    <source>
        <dbReference type="EMBL" id="TKH42222.1"/>
    </source>
</evidence>
<dbReference type="SUPFAM" id="SSF53335">
    <property type="entry name" value="S-adenosyl-L-methionine-dependent methyltransferases"/>
    <property type="match status" value="1"/>
</dbReference>
<proteinExistence type="predicted"/>
<dbReference type="EMBL" id="PNXQ01000016">
    <property type="protein sequence ID" value="TKH42222.1"/>
    <property type="molecule type" value="Genomic_DNA"/>
</dbReference>
<name>A0A4U2PR96_9BACL</name>
<organism evidence="2 3">
    <name type="scientific">Paenibacillus terrae</name>
    <dbReference type="NCBI Taxonomy" id="159743"/>
    <lineage>
        <taxon>Bacteria</taxon>
        <taxon>Bacillati</taxon>
        <taxon>Bacillota</taxon>
        <taxon>Bacilli</taxon>
        <taxon>Bacillales</taxon>
        <taxon>Paenibacillaceae</taxon>
        <taxon>Paenibacillus</taxon>
    </lineage>
</organism>
<comment type="caution">
    <text evidence="2">The sequence shown here is derived from an EMBL/GenBank/DDBJ whole genome shotgun (WGS) entry which is preliminary data.</text>
</comment>
<keyword evidence="1" id="KW-0620">Polyamine biosynthesis</keyword>
<dbReference type="Pfam" id="PF01564">
    <property type="entry name" value="Spermine_synth"/>
    <property type="match status" value="1"/>
</dbReference>
<dbReference type="InterPro" id="IPR029063">
    <property type="entry name" value="SAM-dependent_MTases_sf"/>
</dbReference>
<sequence length="254" mass="28660">MKGIDHLDVLYKKLSNNHEITVYDTTELYGEKGLFRVMQFSNAAVQGAVDLNHPQRILFEYPRAIIHLMELNDPSFEDVFVIGHGIGTIAGHFTDKRFKIAELDAQVVEFSRTFFGYNKDNVTVGDGRLILEKEAPDAYDYIILDAFTDQGTPPHLISREFFGIVKEKLDLEGSMIMNVMGKSEHDHLMNAIHTTLRGVFAYVTAFSLPSEGAADLQNIIMIGRDKPIRFQARHMAGFNEIALGEGHILQDRDT</sequence>
<dbReference type="RefSeq" id="WP_137063839.1">
    <property type="nucleotide sequence ID" value="NZ_PNXQ01000016.1"/>
</dbReference>
<protein>
    <submittedName>
        <fullName evidence="2">Spermidine synthase</fullName>
    </submittedName>
</protein>
<dbReference type="GO" id="GO:0006596">
    <property type="term" value="P:polyamine biosynthetic process"/>
    <property type="evidence" value="ECO:0007669"/>
    <property type="project" value="UniProtKB-KW"/>
</dbReference>
<gene>
    <name evidence="2" type="ORF">C1I60_18330</name>
</gene>
<dbReference type="PANTHER" id="PTHR43317:SF1">
    <property type="entry name" value="THERMOSPERMINE SYNTHASE ACAULIS5"/>
    <property type="match status" value="1"/>
</dbReference>
<dbReference type="AlphaFoldDB" id="A0A4U2PR96"/>
<dbReference type="Proteomes" id="UP000308114">
    <property type="component" value="Unassembled WGS sequence"/>
</dbReference>
<dbReference type="NCBIfam" id="NF037959">
    <property type="entry name" value="MFS_SpdSyn"/>
    <property type="match status" value="1"/>
</dbReference>
<evidence type="ECO:0000256" key="1">
    <source>
        <dbReference type="ARBA" id="ARBA00023115"/>
    </source>
</evidence>
<accession>A0A4U2PR96</accession>
<dbReference type="PANTHER" id="PTHR43317">
    <property type="entry name" value="THERMOSPERMINE SYNTHASE ACAULIS5"/>
    <property type="match status" value="1"/>
</dbReference>
<evidence type="ECO:0000313" key="3">
    <source>
        <dbReference type="Proteomes" id="UP000308114"/>
    </source>
</evidence>